<sequence>MATWSEGAKSDSAACRAKGKENEDRKMSEANLLPPPTNRGVINAKKKNNIQHVENAEYLTACIDWCQITVKNVTPDIIAEDILGIPYELMRTDLRGGIRGYKPLMCLDDIRVFEPSGGNSDNGYQILMAGGGCRGFEKFLEAQGIDWYGFFQRVLKYKVNFPRIDLAIDDRKTYFKISTLLRMVEKGLCVSRMQIGKNHGSFELKDGSTGGKTIDFGSRSSEIFLTFYEKGYEQGSKFGLERDKIDKKWNRYELKFRQNRAVNLVHELVKRRGVFTVAMEVLNDTLRFVTEGGGKQKSRWPTWEPWKWFMKDVSKLKLYMKPKEKTFPELCHWLSVYVAPSLKIVREVDRNLGTDNLETIIEGAILDKKHHFMIQKFIDEDKISQLEANQLLLDLERANESRHRESGRNGVENPKG</sequence>
<organism evidence="4 5">
    <name type="scientific">Paenibacillus larvae subsp. larvae</name>
    <dbReference type="NCBI Taxonomy" id="147375"/>
    <lineage>
        <taxon>Bacteria</taxon>
        <taxon>Bacillati</taxon>
        <taxon>Bacillota</taxon>
        <taxon>Bacilli</taxon>
        <taxon>Bacillales</taxon>
        <taxon>Paenibacillaceae</taxon>
        <taxon>Paenibacillus</taxon>
    </lineage>
</organism>
<evidence type="ECO:0000259" key="3">
    <source>
        <dbReference type="Pfam" id="PF18106"/>
    </source>
</evidence>
<dbReference type="InterPro" id="IPR003491">
    <property type="entry name" value="REP-like_C"/>
</dbReference>
<proteinExistence type="predicted"/>
<dbReference type="InterPro" id="IPR040819">
    <property type="entry name" value="Rol_Rep_N"/>
</dbReference>
<gene>
    <name evidence="4" type="primary">nicK_3</name>
    <name evidence="4" type="ORF">ERICV_04327</name>
</gene>
<feature type="domain" description="Rolling Circle replication initiation protein N-terminal" evidence="3">
    <location>
        <begin position="61"/>
        <end position="153"/>
    </location>
</feature>
<feature type="region of interest" description="Disordered" evidence="1">
    <location>
        <begin position="1"/>
        <end position="39"/>
    </location>
</feature>
<protein>
    <submittedName>
        <fullName evidence="4">Putative DNA relaxase NicK</fullName>
    </submittedName>
</protein>
<dbReference type="EMBL" id="CP019717">
    <property type="protein sequence ID" value="QHZ53378.1"/>
    <property type="molecule type" value="Genomic_DNA"/>
</dbReference>
<dbReference type="Pfam" id="PF18106">
    <property type="entry name" value="Rol_Rep_N"/>
    <property type="match status" value="1"/>
</dbReference>
<evidence type="ECO:0000313" key="5">
    <source>
        <dbReference type="Proteomes" id="UP000464330"/>
    </source>
</evidence>
<dbReference type="AlphaFoldDB" id="A0A6C0QYK3"/>
<name>A0A6C0QYK3_9BACL</name>
<evidence type="ECO:0000256" key="1">
    <source>
        <dbReference type="SAM" id="MobiDB-lite"/>
    </source>
</evidence>
<evidence type="ECO:0000313" key="4">
    <source>
        <dbReference type="EMBL" id="QHZ53378.1"/>
    </source>
</evidence>
<evidence type="ECO:0000259" key="2">
    <source>
        <dbReference type="Pfam" id="PF02486"/>
    </source>
</evidence>
<dbReference type="Proteomes" id="UP000464330">
    <property type="component" value="Chromosome"/>
</dbReference>
<reference evidence="4 5" key="1">
    <citation type="journal article" date="2020" name="Int. J. Med. Microbiol.">
        <title>Discovery of Paenibacillus larvae ERIC V: Phenotypic and genomic comparison to genotypes ERIC I-IV reveal different inventories of virulence factors which correlate with epidemiological prevalences of American Foulbrood.</title>
        <authorList>
            <person name="Beims H."/>
            <person name="Bunk B."/>
            <person name="Erler S."/>
            <person name="Mohr K.I."/>
            <person name="Sproer C."/>
            <person name="Pradella S."/>
            <person name="Gunther G."/>
            <person name="Rohde M."/>
            <person name="von der Ohe W."/>
            <person name="Steinert M."/>
        </authorList>
    </citation>
    <scope>NUCLEOTIDE SEQUENCE [LARGE SCALE GENOMIC DNA]</scope>
    <source>
        <strain evidence="4">Eric_V</strain>
    </source>
</reference>
<feature type="domain" description="Replication initiation protein-like C-terminal" evidence="2">
    <location>
        <begin position="159"/>
        <end position="361"/>
    </location>
</feature>
<accession>A0A6C0QYK3</accession>
<feature type="compositionally biased region" description="Basic and acidic residues" evidence="1">
    <location>
        <begin position="18"/>
        <end position="28"/>
    </location>
</feature>
<dbReference type="Pfam" id="PF02486">
    <property type="entry name" value="Rep_trans"/>
    <property type="match status" value="1"/>
</dbReference>